<dbReference type="PANTHER" id="PTHR10489:SF671">
    <property type="entry name" value="C-X-C CHEMOKINE RECEPTOR TYPE 3"/>
    <property type="match status" value="1"/>
</dbReference>
<evidence type="ECO:0000256" key="7">
    <source>
        <dbReference type="ARBA" id="ARBA00023224"/>
    </source>
</evidence>
<dbReference type="GO" id="GO:0060326">
    <property type="term" value="P:cell chemotaxis"/>
    <property type="evidence" value="ECO:0007669"/>
    <property type="project" value="TreeGrafter"/>
</dbReference>
<gene>
    <name evidence="10" type="ORF">R3I93_008901</name>
</gene>
<dbReference type="PRINTS" id="PR00237">
    <property type="entry name" value="GPCRRHODOPSN"/>
</dbReference>
<dbReference type="Proteomes" id="UP001364617">
    <property type="component" value="Unassembled WGS sequence"/>
</dbReference>
<comment type="subcellular location">
    <subcellularLocation>
        <location evidence="1">Membrane</location>
    </subcellularLocation>
</comment>
<evidence type="ECO:0000256" key="4">
    <source>
        <dbReference type="ARBA" id="ARBA00023040"/>
    </source>
</evidence>
<feature type="transmembrane region" description="Helical" evidence="8">
    <location>
        <begin position="44"/>
        <end position="69"/>
    </location>
</feature>
<proteinExistence type="predicted"/>
<dbReference type="EMBL" id="JAYKXH010000009">
    <property type="protein sequence ID" value="KAK7157549.1"/>
    <property type="molecule type" value="Genomic_DNA"/>
</dbReference>
<organism evidence="10 11">
    <name type="scientific">Phoxinus phoxinus</name>
    <name type="common">Eurasian minnow</name>
    <dbReference type="NCBI Taxonomy" id="58324"/>
    <lineage>
        <taxon>Eukaryota</taxon>
        <taxon>Metazoa</taxon>
        <taxon>Chordata</taxon>
        <taxon>Craniata</taxon>
        <taxon>Vertebrata</taxon>
        <taxon>Euteleostomi</taxon>
        <taxon>Actinopterygii</taxon>
        <taxon>Neopterygii</taxon>
        <taxon>Teleostei</taxon>
        <taxon>Ostariophysi</taxon>
        <taxon>Cypriniformes</taxon>
        <taxon>Leuciscidae</taxon>
        <taxon>Phoxininae</taxon>
        <taxon>Phoxinus</taxon>
    </lineage>
</organism>
<dbReference type="GO" id="GO:0019957">
    <property type="term" value="F:C-C chemokine binding"/>
    <property type="evidence" value="ECO:0007669"/>
    <property type="project" value="TreeGrafter"/>
</dbReference>
<evidence type="ECO:0000256" key="6">
    <source>
        <dbReference type="ARBA" id="ARBA00023170"/>
    </source>
</evidence>
<feature type="transmembrane region" description="Helical" evidence="8">
    <location>
        <begin position="287"/>
        <end position="310"/>
    </location>
</feature>
<dbReference type="GO" id="GO:0009897">
    <property type="term" value="C:external side of plasma membrane"/>
    <property type="evidence" value="ECO:0007669"/>
    <property type="project" value="TreeGrafter"/>
</dbReference>
<dbReference type="InterPro" id="IPR017452">
    <property type="entry name" value="GPCR_Rhodpsn_7TM"/>
</dbReference>
<dbReference type="GO" id="GO:0006955">
    <property type="term" value="P:immune response"/>
    <property type="evidence" value="ECO:0007669"/>
    <property type="project" value="TreeGrafter"/>
</dbReference>
<feature type="transmembrane region" description="Helical" evidence="8">
    <location>
        <begin position="204"/>
        <end position="224"/>
    </location>
</feature>
<keyword evidence="2 8" id="KW-0812">Transmembrane</keyword>
<evidence type="ECO:0000313" key="10">
    <source>
        <dbReference type="EMBL" id="KAK7157549.1"/>
    </source>
</evidence>
<keyword evidence="11" id="KW-1185">Reference proteome</keyword>
<evidence type="ECO:0000256" key="8">
    <source>
        <dbReference type="SAM" id="Phobius"/>
    </source>
</evidence>
<name>A0AAN9D2Y4_9TELE</name>
<dbReference type="SUPFAM" id="SSF81321">
    <property type="entry name" value="Family A G protein-coupled receptor-like"/>
    <property type="match status" value="1"/>
</dbReference>
<dbReference type="AlphaFoldDB" id="A0AAN9D2Y4"/>
<dbReference type="InterPro" id="IPR050119">
    <property type="entry name" value="CCR1-9-like"/>
</dbReference>
<keyword evidence="6" id="KW-0675">Receptor</keyword>
<dbReference type="PROSITE" id="PS50262">
    <property type="entry name" value="G_PROTEIN_RECEP_F1_2"/>
    <property type="match status" value="1"/>
</dbReference>
<evidence type="ECO:0000256" key="3">
    <source>
        <dbReference type="ARBA" id="ARBA00022989"/>
    </source>
</evidence>
<sequence length="369" mass="41422">MATPSNMEVDLQGLFKDNKTFDYYDYEYKEVVCPSSTVSGALAIFIPLLFSVGLLWGLLGNGLVLVILWHKRLNLSVMDIFIFHLNVSDTLLLLTLPLWAVDAVKGWNMGTGLCKLSGVLFKINFYCGIFTLACISVDCYLSIVRGVPMFSPKKPKVVYGSCLFIWIFCLILSSPDWIFLKHLKDKGECVHFYLPDSWRLASRFPHLVSFVLLVLLFCCFFVLLKLWHDSKCQKKKKGRSTAVTAALVLAFFICWTPYNIAFIVSTAQPLESVSSAGPDECEGRQWTASKITAIFGLLHCIVNPVIYLCLSKEFRRRALTMIKFSACKTDSNEVSLWDSNGVNSNASVQEEQGSLQPINDIKPTIKTGL</sequence>
<keyword evidence="3 8" id="KW-1133">Transmembrane helix</keyword>
<dbReference type="InterPro" id="IPR000276">
    <property type="entry name" value="GPCR_Rhodpsn"/>
</dbReference>
<dbReference type="Pfam" id="PF00001">
    <property type="entry name" value="7tm_1"/>
    <property type="match status" value="1"/>
</dbReference>
<reference evidence="10 11" key="1">
    <citation type="submission" date="2024-02" db="EMBL/GenBank/DDBJ databases">
        <title>Chromosome-level genome assembly of the Eurasian Minnow (Phoxinus phoxinus).</title>
        <authorList>
            <person name="Oriowo T.O."/>
            <person name="Martin S."/>
            <person name="Stange M."/>
            <person name="Chrysostomakis Y."/>
            <person name="Brown T."/>
            <person name="Winkler S."/>
            <person name="Kukowka S."/>
            <person name="Myers E.W."/>
            <person name="Bohne A."/>
        </authorList>
    </citation>
    <scope>NUCLEOTIDE SEQUENCE [LARGE SCALE GENOMIC DNA]</scope>
    <source>
        <strain evidence="10">ZFMK-TIS-60720</strain>
        <tissue evidence="10">Whole Organism</tissue>
    </source>
</reference>
<evidence type="ECO:0000259" key="9">
    <source>
        <dbReference type="PROSITE" id="PS50262"/>
    </source>
</evidence>
<keyword evidence="7" id="KW-0807">Transducer</keyword>
<feature type="domain" description="G-protein coupled receptors family 1 profile" evidence="9">
    <location>
        <begin position="60"/>
        <end position="307"/>
    </location>
</feature>
<evidence type="ECO:0000256" key="2">
    <source>
        <dbReference type="ARBA" id="ARBA00022692"/>
    </source>
</evidence>
<comment type="caution">
    <text evidence="10">The sequence shown here is derived from an EMBL/GenBank/DDBJ whole genome shotgun (WGS) entry which is preliminary data.</text>
</comment>
<evidence type="ECO:0000256" key="5">
    <source>
        <dbReference type="ARBA" id="ARBA00023136"/>
    </source>
</evidence>
<dbReference type="GO" id="GO:0019722">
    <property type="term" value="P:calcium-mediated signaling"/>
    <property type="evidence" value="ECO:0007669"/>
    <property type="project" value="TreeGrafter"/>
</dbReference>
<feature type="transmembrane region" description="Helical" evidence="8">
    <location>
        <begin position="156"/>
        <end position="174"/>
    </location>
</feature>
<dbReference type="GO" id="GO:0016493">
    <property type="term" value="F:C-C chemokine receptor activity"/>
    <property type="evidence" value="ECO:0007669"/>
    <property type="project" value="TreeGrafter"/>
</dbReference>
<protein>
    <recommendedName>
        <fullName evidence="9">G-protein coupled receptors family 1 profile domain-containing protein</fullName>
    </recommendedName>
</protein>
<feature type="transmembrane region" description="Helical" evidence="8">
    <location>
        <begin position="81"/>
        <end position="101"/>
    </location>
</feature>
<dbReference type="GO" id="GO:0007204">
    <property type="term" value="P:positive regulation of cytosolic calcium ion concentration"/>
    <property type="evidence" value="ECO:0007669"/>
    <property type="project" value="TreeGrafter"/>
</dbReference>
<accession>A0AAN9D2Y4</accession>
<evidence type="ECO:0000313" key="11">
    <source>
        <dbReference type="Proteomes" id="UP001364617"/>
    </source>
</evidence>
<feature type="transmembrane region" description="Helical" evidence="8">
    <location>
        <begin position="245"/>
        <end position="267"/>
    </location>
</feature>
<dbReference type="PANTHER" id="PTHR10489">
    <property type="entry name" value="CELL ADHESION MOLECULE"/>
    <property type="match status" value="1"/>
</dbReference>
<keyword evidence="5 8" id="KW-0472">Membrane</keyword>
<feature type="transmembrane region" description="Helical" evidence="8">
    <location>
        <begin position="121"/>
        <end position="144"/>
    </location>
</feature>
<dbReference type="Gene3D" id="1.20.1070.10">
    <property type="entry name" value="Rhodopsin 7-helix transmembrane proteins"/>
    <property type="match status" value="1"/>
</dbReference>
<evidence type="ECO:0000256" key="1">
    <source>
        <dbReference type="ARBA" id="ARBA00004370"/>
    </source>
</evidence>
<keyword evidence="4" id="KW-0297">G-protein coupled receptor</keyword>